<dbReference type="STRING" id="62708.A0A420IAP3"/>
<dbReference type="Proteomes" id="UP000285405">
    <property type="component" value="Unassembled WGS sequence"/>
</dbReference>
<evidence type="ECO:0000313" key="11">
    <source>
        <dbReference type="EMBL" id="RKF64466.1"/>
    </source>
</evidence>
<dbReference type="InterPro" id="IPR013833">
    <property type="entry name" value="Cyt_c_oxidase_su3_a-hlx"/>
</dbReference>
<dbReference type="PROSITE" id="PS50253">
    <property type="entry name" value="COX3"/>
    <property type="match status" value="1"/>
</dbReference>
<evidence type="ECO:0000256" key="8">
    <source>
        <dbReference type="RuleBase" id="RU003375"/>
    </source>
</evidence>
<reference evidence="14 15" key="1">
    <citation type="journal article" date="2018" name="BMC Genomics">
        <title>Comparative genome analyses reveal sequence features reflecting distinct modes of host-adaptation between dicot and monocot powdery mildew.</title>
        <authorList>
            <person name="Wu Y."/>
            <person name="Ma X."/>
            <person name="Pan Z."/>
            <person name="Kale S.D."/>
            <person name="Song Y."/>
            <person name="King H."/>
            <person name="Zhang Q."/>
            <person name="Presley C."/>
            <person name="Deng X."/>
            <person name="Wei C.I."/>
            <person name="Xiao S."/>
        </authorList>
    </citation>
    <scope>NUCLEOTIDE SEQUENCE [LARGE SCALE GENOMIC DNA]</scope>
    <source>
        <strain evidence="13">UCSC1</strain>
        <strain evidence="12">UMSG1</strain>
        <strain evidence="11">UMSG3</strain>
    </source>
</reference>
<dbReference type="Pfam" id="PF00510">
    <property type="entry name" value="COX3"/>
    <property type="match status" value="1"/>
</dbReference>
<comment type="caution">
    <text evidence="12">The sequence shown here is derived from an EMBL/GenBank/DDBJ whole genome shotgun (WGS) entry which is preliminary data.</text>
</comment>
<dbReference type="SUPFAM" id="SSF81452">
    <property type="entry name" value="Cytochrome c oxidase subunit III-like"/>
    <property type="match status" value="1"/>
</dbReference>
<evidence type="ECO:0000313" key="14">
    <source>
        <dbReference type="Proteomes" id="UP000283383"/>
    </source>
</evidence>
<gene>
    <name evidence="13" type="ORF">GcC1_086006</name>
    <name evidence="12" type="ORF">GcM1_00013</name>
    <name evidence="11" type="ORF">GcM3_132003</name>
</gene>
<dbReference type="Proteomes" id="UP000283383">
    <property type="component" value="Unassembled WGS sequence"/>
</dbReference>
<dbReference type="GO" id="GO:0005739">
    <property type="term" value="C:mitochondrion"/>
    <property type="evidence" value="ECO:0007669"/>
    <property type="project" value="TreeGrafter"/>
</dbReference>
<keyword evidence="14" id="KW-1185">Reference proteome</keyword>
<feature type="transmembrane region" description="Helical" evidence="9">
    <location>
        <begin position="62"/>
        <end position="86"/>
    </location>
</feature>
<evidence type="ECO:0000256" key="1">
    <source>
        <dbReference type="ARBA" id="ARBA00004141"/>
    </source>
</evidence>
<evidence type="ECO:0000256" key="5">
    <source>
        <dbReference type="ARBA" id="ARBA00022967"/>
    </source>
</evidence>
<evidence type="ECO:0000313" key="15">
    <source>
        <dbReference type="Proteomes" id="UP000285326"/>
    </source>
</evidence>
<evidence type="ECO:0000256" key="7">
    <source>
        <dbReference type="ARBA" id="ARBA00023136"/>
    </source>
</evidence>
<dbReference type="EMBL" id="MCBQ01013229">
    <property type="protein sequence ID" value="RKF64466.1"/>
    <property type="molecule type" value="Genomic_DNA"/>
</dbReference>
<keyword evidence="7 9" id="KW-0472">Membrane</keyword>
<evidence type="ECO:0000259" key="10">
    <source>
        <dbReference type="PROSITE" id="PS50253"/>
    </source>
</evidence>
<dbReference type="EMBL" id="MCBR01008675">
    <property type="protein sequence ID" value="RKF74086.1"/>
    <property type="molecule type" value="Genomic_DNA"/>
</dbReference>
<accession>A0A420IAP3</accession>
<evidence type="ECO:0000256" key="9">
    <source>
        <dbReference type="SAM" id="Phobius"/>
    </source>
</evidence>
<evidence type="ECO:0000256" key="4">
    <source>
        <dbReference type="ARBA" id="ARBA00022692"/>
    </source>
</evidence>
<dbReference type="GO" id="GO:0004129">
    <property type="term" value="F:cytochrome-c oxidase activity"/>
    <property type="evidence" value="ECO:0007669"/>
    <property type="project" value="InterPro"/>
</dbReference>
<dbReference type="GO" id="GO:0006123">
    <property type="term" value="P:mitochondrial electron transport, cytochrome c to oxygen"/>
    <property type="evidence" value="ECO:0007669"/>
    <property type="project" value="TreeGrafter"/>
</dbReference>
<keyword evidence="5" id="KW-1278">Translocase</keyword>
<feature type="transmembrane region" description="Helical" evidence="9">
    <location>
        <begin position="23"/>
        <end position="41"/>
    </location>
</feature>
<comment type="similarity">
    <text evidence="2 8">Belongs to the cytochrome c oxidase subunit 3 family.</text>
</comment>
<evidence type="ECO:0000256" key="6">
    <source>
        <dbReference type="ARBA" id="ARBA00022989"/>
    </source>
</evidence>
<dbReference type="EMBL" id="MCBS01025073">
    <property type="protein sequence ID" value="RKF71584.1"/>
    <property type="molecule type" value="Genomic_DNA"/>
</dbReference>
<comment type="subcellular location">
    <subcellularLocation>
        <location evidence="1">Membrane</location>
        <topology evidence="1">Multi-pass membrane protein</topology>
    </subcellularLocation>
</comment>
<feature type="domain" description="Heme-copper oxidase subunit III family profile" evidence="10">
    <location>
        <begin position="1"/>
        <end position="120"/>
    </location>
</feature>
<dbReference type="InterPro" id="IPR000298">
    <property type="entry name" value="Cyt_c_oxidase-like_su3"/>
</dbReference>
<dbReference type="PANTHER" id="PTHR11403:SF7">
    <property type="entry name" value="CYTOCHROME C OXIDASE SUBUNIT 3"/>
    <property type="match status" value="1"/>
</dbReference>
<dbReference type="Proteomes" id="UP000285326">
    <property type="component" value="Unassembled WGS sequence"/>
</dbReference>
<evidence type="ECO:0000313" key="13">
    <source>
        <dbReference type="EMBL" id="RKF74086.1"/>
    </source>
</evidence>
<evidence type="ECO:0000256" key="2">
    <source>
        <dbReference type="ARBA" id="ARBA00010581"/>
    </source>
</evidence>
<dbReference type="GO" id="GO:0016020">
    <property type="term" value="C:membrane"/>
    <property type="evidence" value="ECO:0007669"/>
    <property type="project" value="UniProtKB-SubCell"/>
</dbReference>
<dbReference type="InterPro" id="IPR024791">
    <property type="entry name" value="Cyt_c/ubiquinol_Oxase_su3"/>
</dbReference>
<dbReference type="Gene3D" id="1.20.120.80">
    <property type="entry name" value="Cytochrome c oxidase, subunit III, four-helix bundle"/>
    <property type="match status" value="1"/>
</dbReference>
<keyword evidence="6 9" id="KW-1133">Transmembrane helix</keyword>
<dbReference type="InterPro" id="IPR035973">
    <property type="entry name" value="Cyt_c_oxidase_su3-like_sf"/>
</dbReference>
<keyword evidence="8" id="KW-0496">Mitochondrion</keyword>
<name>A0A420IAP3_9PEZI</name>
<sequence length="120" mass="13215">MGIEAINPFELPLLNTVLLLSRGTLYGLVATVFLALVFTGLQAVEYKFSTFSISDGAFGSCFYFATGFHGLTNVALFIYLFITFLIKPTDPLDTTDPTDPTDPPLLLERFSESLESSILY</sequence>
<organism evidence="12 15">
    <name type="scientific">Golovinomyces cichoracearum</name>
    <dbReference type="NCBI Taxonomy" id="62708"/>
    <lineage>
        <taxon>Eukaryota</taxon>
        <taxon>Fungi</taxon>
        <taxon>Dikarya</taxon>
        <taxon>Ascomycota</taxon>
        <taxon>Pezizomycotina</taxon>
        <taxon>Leotiomycetes</taxon>
        <taxon>Erysiphales</taxon>
        <taxon>Erysiphaceae</taxon>
        <taxon>Golovinomyces</taxon>
    </lineage>
</organism>
<dbReference type="OrthoDB" id="10050457at2759"/>
<dbReference type="AlphaFoldDB" id="A0A420IAP3"/>
<evidence type="ECO:0000256" key="3">
    <source>
        <dbReference type="ARBA" id="ARBA00015944"/>
    </source>
</evidence>
<comment type="function">
    <text evidence="8">Component of the cytochrome c oxidase, the last enzyme in the mitochondrial electron transport chain which drives oxidative phosphorylation. The respiratory chain contains 3 multisubunit complexes succinate dehydrogenase (complex II, CII), ubiquinol-cytochrome c oxidoreductase (cytochrome b-c1 complex, complex III, CIII) and cytochrome c oxidase (complex IV, CIV), that cooperate to transfer electrons derived from NADH and succinate to molecular oxygen, creating an electrochemical gradient over the inner membrane that drives transmembrane transport and the ATP synthase. Cytochrome c oxidase is the component of the respiratory chain that catalyzes the reduction of oxygen to water. Electrons originating from reduced cytochrome c in the intermembrane space (IMS) are transferred via the dinuclear copper A center (CU(A)) of subunit 2 and heme A of subunit 1 to the active site in subunit 1, a binuclear center (BNC) formed by heme A3 and copper B (CU(B)). The BNC reduces molecular oxygen to 2 water molecules using 4 electrons from cytochrome c in the IMS and 4 protons from the mitochondrial matrix.</text>
</comment>
<keyword evidence="4 8" id="KW-0812">Transmembrane</keyword>
<protein>
    <recommendedName>
        <fullName evidence="3 8">Cytochrome c oxidase subunit 3</fullName>
    </recommendedName>
</protein>
<evidence type="ECO:0000313" key="12">
    <source>
        <dbReference type="EMBL" id="RKF71584.1"/>
    </source>
</evidence>
<proteinExistence type="inferred from homology"/>
<dbReference type="PANTHER" id="PTHR11403">
    <property type="entry name" value="CYTOCHROME C OXIDASE SUBUNIT III"/>
    <property type="match status" value="1"/>
</dbReference>